<feature type="compositionally biased region" description="Basic and acidic residues" evidence="2">
    <location>
        <begin position="452"/>
        <end position="462"/>
    </location>
</feature>
<organism evidence="3 4">
    <name type="scientific">Caenorhabditis briggsae</name>
    <dbReference type="NCBI Taxonomy" id="6238"/>
    <lineage>
        <taxon>Eukaryota</taxon>
        <taxon>Metazoa</taxon>
        <taxon>Ecdysozoa</taxon>
        <taxon>Nematoda</taxon>
        <taxon>Chromadorea</taxon>
        <taxon>Rhabditida</taxon>
        <taxon>Rhabditina</taxon>
        <taxon>Rhabditomorpha</taxon>
        <taxon>Rhabditoidea</taxon>
        <taxon>Rhabditidae</taxon>
        <taxon>Peloderinae</taxon>
        <taxon>Caenorhabditis</taxon>
    </lineage>
</organism>
<gene>
    <name evidence="3" type="ORF">L3Y34_000492</name>
</gene>
<proteinExistence type="predicted"/>
<evidence type="ECO:0000256" key="1">
    <source>
        <dbReference type="SAM" id="Coils"/>
    </source>
</evidence>
<accession>A0AAE9D9J1</accession>
<dbReference type="EMBL" id="CP090893">
    <property type="protein sequence ID" value="ULT99188.1"/>
    <property type="molecule type" value="Genomic_DNA"/>
</dbReference>
<evidence type="ECO:0000256" key="2">
    <source>
        <dbReference type="SAM" id="MobiDB-lite"/>
    </source>
</evidence>
<reference evidence="3 4" key="1">
    <citation type="submission" date="2022-05" db="EMBL/GenBank/DDBJ databases">
        <title>Chromosome-level reference genomes for two strains of Caenorhabditis briggsae: an improved platform for comparative genomics.</title>
        <authorList>
            <person name="Stevens L."/>
            <person name="Andersen E.C."/>
        </authorList>
    </citation>
    <scope>NUCLEOTIDE SEQUENCE [LARGE SCALE GENOMIC DNA]</scope>
    <source>
        <strain evidence="3">QX1410_ONT</strain>
        <tissue evidence="3">Whole-organism</tissue>
    </source>
</reference>
<evidence type="ECO:0000313" key="4">
    <source>
        <dbReference type="Proteomes" id="UP000827892"/>
    </source>
</evidence>
<dbReference type="AlphaFoldDB" id="A0AAE9D9J1"/>
<protein>
    <submittedName>
        <fullName evidence="3">Uncharacterized protein</fullName>
    </submittedName>
</protein>
<feature type="coiled-coil region" evidence="1">
    <location>
        <begin position="567"/>
        <end position="637"/>
    </location>
</feature>
<sequence length="652" mass="75765">MLGPGPEHKEILWDFLGKNDMDIMLKNQGDKKAAQTHWSATIKSRRLALTPSYLCAPSNLLTTQKTPKFQYYLMDDEDRKHIAFFQNFLTANEWEERCYSHMGTIGNFVKSVREIMNSDDEEQVEKRYYIRSVPFENEQRVFADEIYELLPLIPCRGLMNTARAAELQDIWKQHGAHVYTTISLAELDLIFEDFKLDKTKVTIVEDPAYTIGENLMFTWGTNLNIHDLKRQPIISVPQAVLFLAQSIVCGVNWKAVKDEKKQVVLDEMRKVMALGKTSYVEYRYMLSVSIGVRQKLADLYLGPKEDVIFQKQHAMGEVDMPEFRRVFKKYQIPGFYENHESLTVYAVRVLLPLAWIQSFWEEEKNVFPELSRFILNEILIYVPDNLKMEYRRNVGLMLGGAFEKRPLNQLKNSDSPTSKNTINVEAEVAEILANFALNAKKNGNSRNAGNGENRESQQSGEKRVCQSCMDIRHLYNSTRNEFVQLGEKIREIGPIEMGMKELAGSIQAFDREIERLRQLESELSTPRKQVPKKKIQEEIERWNCKNDGFVTNISFYDNNSQEFLRGNATLREQYENIMKMNENLEQQILTHERQSSQISSFSATIFELQAKEHDKEIARLEKSIEDLEMRSDEQKSILKKDFQKNGISVEAE</sequence>
<evidence type="ECO:0000313" key="3">
    <source>
        <dbReference type="EMBL" id="ULT99188.1"/>
    </source>
</evidence>
<name>A0AAE9D9J1_CAEBR</name>
<keyword evidence="1" id="KW-0175">Coiled coil</keyword>
<dbReference type="Proteomes" id="UP000827892">
    <property type="component" value="Chromosome III"/>
</dbReference>
<feature type="region of interest" description="Disordered" evidence="2">
    <location>
        <begin position="442"/>
        <end position="462"/>
    </location>
</feature>